<accession>A0A502CEK1</accession>
<dbReference type="CDD" id="cd02440">
    <property type="entry name" value="AdoMet_MTases"/>
    <property type="match status" value="1"/>
</dbReference>
<reference evidence="2 3" key="1">
    <citation type="journal article" date="2019" name="Environ. Microbiol.">
        <title>Species interactions and distinct microbial communities in high Arctic permafrost affected cryosols are associated with the CH4 and CO2 gas fluxes.</title>
        <authorList>
            <person name="Altshuler I."/>
            <person name="Hamel J."/>
            <person name="Turney S."/>
            <person name="Magnuson E."/>
            <person name="Levesque R."/>
            <person name="Greer C."/>
            <person name="Whyte L.G."/>
        </authorList>
    </citation>
    <scope>NUCLEOTIDE SEQUENCE [LARGE SCALE GENOMIC DNA]</scope>
    <source>
        <strain evidence="2 3">S5.1</strain>
    </source>
</reference>
<dbReference type="AlphaFoldDB" id="A0A502CEK1"/>
<evidence type="ECO:0000259" key="1">
    <source>
        <dbReference type="PROSITE" id="PS50123"/>
    </source>
</evidence>
<dbReference type="InterPro" id="IPR000780">
    <property type="entry name" value="CheR_MeTrfase"/>
</dbReference>
<dbReference type="PANTHER" id="PTHR24422">
    <property type="entry name" value="CHEMOTAXIS PROTEIN METHYLTRANSFERASE"/>
    <property type="match status" value="1"/>
</dbReference>
<dbReference type="InterPro" id="IPR029063">
    <property type="entry name" value="SAM-dependent_MTases_sf"/>
</dbReference>
<dbReference type="OrthoDB" id="9816309at2"/>
<dbReference type="SUPFAM" id="SSF53335">
    <property type="entry name" value="S-adenosyl-L-methionine-dependent methyltransferases"/>
    <property type="match status" value="1"/>
</dbReference>
<dbReference type="PANTHER" id="PTHR24422:SF21">
    <property type="entry name" value="CHEMOTAXIS PROTEIN METHYLTRANSFERASE 1"/>
    <property type="match status" value="1"/>
</dbReference>
<sequence length="284" mass="31105">MIHQTISPANGASQSALGVLAALLEARTGQQISAYRSWRIDIALKPLLRDRGLTTLDQLVGMLMEGSDRRIADQIIDLLVNQETSFFRDAPVFDMVIDAVAQIEARGRRARIWCAGCSTGQEPYSLAMLFAERDGAGWIAPDIVATDVSDAAIGRAREGRYTQFEIQRGLPVRRMINWFEANGDEWVARAELRRMVAFRKLNLLGDQSPPGRFDIILCRNVMLYLAAEPKAAIFANFAAALEPGGILALGAGETVIGQTRMFEPSKSYRGLYEVVGRAGGEAAS</sequence>
<gene>
    <name evidence="2" type="ORF">EAH84_10270</name>
</gene>
<feature type="domain" description="CheR-type methyltransferase" evidence="1">
    <location>
        <begin position="5"/>
        <end position="263"/>
    </location>
</feature>
<dbReference type="RefSeq" id="WP_140871629.1">
    <property type="nucleotide sequence ID" value="NZ_RCZK01000007.1"/>
</dbReference>
<dbReference type="GO" id="GO:0008757">
    <property type="term" value="F:S-adenosylmethionine-dependent methyltransferase activity"/>
    <property type="evidence" value="ECO:0007669"/>
    <property type="project" value="InterPro"/>
</dbReference>
<proteinExistence type="predicted"/>
<keyword evidence="2" id="KW-0489">Methyltransferase</keyword>
<protein>
    <submittedName>
        <fullName evidence="2">Protein-glutamate O-methyltransferase CheR</fullName>
    </submittedName>
</protein>
<dbReference type="Proteomes" id="UP000318413">
    <property type="component" value="Unassembled WGS sequence"/>
</dbReference>
<dbReference type="SMART" id="SM00138">
    <property type="entry name" value="MeTrc"/>
    <property type="match status" value="1"/>
</dbReference>
<evidence type="ECO:0000313" key="2">
    <source>
        <dbReference type="EMBL" id="TPG12125.1"/>
    </source>
</evidence>
<organism evidence="2 3">
    <name type="scientific">Sphingomonas oligophenolica</name>
    <dbReference type="NCBI Taxonomy" id="301154"/>
    <lineage>
        <taxon>Bacteria</taxon>
        <taxon>Pseudomonadati</taxon>
        <taxon>Pseudomonadota</taxon>
        <taxon>Alphaproteobacteria</taxon>
        <taxon>Sphingomonadales</taxon>
        <taxon>Sphingomonadaceae</taxon>
        <taxon>Sphingomonas</taxon>
    </lineage>
</organism>
<dbReference type="InterPro" id="IPR050903">
    <property type="entry name" value="Bact_Chemotaxis_MeTrfase"/>
</dbReference>
<dbReference type="SUPFAM" id="SSF47757">
    <property type="entry name" value="Chemotaxis receptor methyltransferase CheR, N-terminal domain"/>
    <property type="match status" value="1"/>
</dbReference>
<dbReference type="Pfam" id="PF01739">
    <property type="entry name" value="CheR"/>
    <property type="match status" value="1"/>
</dbReference>
<dbReference type="EMBL" id="RCZK01000007">
    <property type="protein sequence ID" value="TPG12125.1"/>
    <property type="molecule type" value="Genomic_DNA"/>
</dbReference>
<comment type="caution">
    <text evidence="2">The sequence shown here is derived from an EMBL/GenBank/DDBJ whole genome shotgun (WGS) entry which is preliminary data.</text>
</comment>
<evidence type="ECO:0000313" key="3">
    <source>
        <dbReference type="Proteomes" id="UP000318413"/>
    </source>
</evidence>
<dbReference type="PROSITE" id="PS50123">
    <property type="entry name" value="CHER"/>
    <property type="match status" value="1"/>
</dbReference>
<dbReference type="GO" id="GO:0032259">
    <property type="term" value="P:methylation"/>
    <property type="evidence" value="ECO:0007669"/>
    <property type="project" value="UniProtKB-KW"/>
</dbReference>
<dbReference type="InterPro" id="IPR022642">
    <property type="entry name" value="CheR_C"/>
</dbReference>
<dbReference type="PRINTS" id="PR00996">
    <property type="entry name" value="CHERMTFRASE"/>
</dbReference>
<name>A0A502CEK1_9SPHN</name>
<dbReference type="Gene3D" id="3.40.50.150">
    <property type="entry name" value="Vaccinia Virus protein VP39"/>
    <property type="match status" value="1"/>
</dbReference>
<keyword evidence="2" id="KW-0808">Transferase</keyword>
<keyword evidence="3" id="KW-1185">Reference proteome</keyword>